<organism evidence="3 4">
    <name type="scientific">Discina gigas</name>
    <dbReference type="NCBI Taxonomy" id="1032678"/>
    <lineage>
        <taxon>Eukaryota</taxon>
        <taxon>Fungi</taxon>
        <taxon>Dikarya</taxon>
        <taxon>Ascomycota</taxon>
        <taxon>Pezizomycotina</taxon>
        <taxon>Pezizomycetes</taxon>
        <taxon>Pezizales</taxon>
        <taxon>Discinaceae</taxon>
        <taxon>Discina</taxon>
    </lineage>
</organism>
<dbReference type="InterPro" id="IPR057231">
    <property type="entry name" value="DUF7909"/>
</dbReference>
<evidence type="ECO:0000313" key="4">
    <source>
        <dbReference type="Proteomes" id="UP001447188"/>
    </source>
</evidence>
<keyword evidence="4" id="KW-1185">Reference proteome</keyword>
<evidence type="ECO:0000256" key="1">
    <source>
        <dbReference type="SAM" id="SignalP"/>
    </source>
</evidence>
<gene>
    <name evidence="3" type="ORF">Q9L58_005353</name>
</gene>
<proteinExistence type="predicted"/>
<dbReference type="EMBL" id="JBBBZM010000064">
    <property type="protein sequence ID" value="KAL0635718.1"/>
    <property type="molecule type" value="Genomic_DNA"/>
</dbReference>
<feature type="chain" id="PRO_5047132798" description="DUF7909 domain-containing protein" evidence="1">
    <location>
        <begin position="19"/>
        <end position="164"/>
    </location>
</feature>
<dbReference type="PROSITE" id="PS51257">
    <property type="entry name" value="PROKAR_LIPOPROTEIN"/>
    <property type="match status" value="1"/>
</dbReference>
<comment type="caution">
    <text evidence="3">The sequence shown here is derived from an EMBL/GenBank/DDBJ whole genome shotgun (WGS) entry which is preliminary data.</text>
</comment>
<feature type="domain" description="DUF7909" evidence="2">
    <location>
        <begin position="19"/>
        <end position="159"/>
    </location>
</feature>
<evidence type="ECO:0000313" key="3">
    <source>
        <dbReference type="EMBL" id="KAL0635718.1"/>
    </source>
</evidence>
<keyword evidence="1" id="KW-0732">Signal</keyword>
<name>A0ABR3GIN2_9PEZI</name>
<dbReference type="Pfam" id="PF25486">
    <property type="entry name" value="DUF7909"/>
    <property type="match status" value="1"/>
</dbReference>
<accession>A0ABR3GIN2</accession>
<reference evidence="3 4" key="1">
    <citation type="submission" date="2024-02" db="EMBL/GenBank/DDBJ databases">
        <title>Discinaceae phylogenomics.</title>
        <authorList>
            <person name="Dirks A.C."/>
            <person name="James T.Y."/>
        </authorList>
    </citation>
    <scope>NUCLEOTIDE SEQUENCE [LARGE SCALE GENOMIC DNA]</scope>
    <source>
        <strain evidence="3 4">ACD0624</strain>
    </source>
</reference>
<dbReference type="Proteomes" id="UP001447188">
    <property type="component" value="Unassembled WGS sequence"/>
</dbReference>
<protein>
    <recommendedName>
        <fullName evidence="2">DUF7909 domain-containing protein</fullName>
    </recommendedName>
</protein>
<sequence>MRLATLALSGVLAGLSSACTPPDIIWNSIDIPFAIQVQNASYPDIDMRHITFTPSGGGDQHLYLSPSGAAVSNFQLQGGVWVNGPTIRAVVSTQHDADGTTNIFFTERTQQLAALNARFGCHPVTDGWQVEFDLQDGSSTCIRPASGGRYELRYKPVGVSGMLV</sequence>
<evidence type="ECO:0000259" key="2">
    <source>
        <dbReference type="Pfam" id="PF25486"/>
    </source>
</evidence>
<feature type="signal peptide" evidence="1">
    <location>
        <begin position="1"/>
        <end position="18"/>
    </location>
</feature>